<evidence type="ECO:0000313" key="2">
    <source>
        <dbReference type="Proteomes" id="UP001501594"/>
    </source>
</evidence>
<reference evidence="2" key="1">
    <citation type="journal article" date="2019" name="Int. J. Syst. Evol. Microbiol.">
        <title>The Global Catalogue of Microorganisms (GCM) 10K type strain sequencing project: providing services to taxonomists for standard genome sequencing and annotation.</title>
        <authorList>
            <consortium name="The Broad Institute Genomics Platform"/>
            <consortium name="The Broad Institute Genome Sequencing Center for Infectious Disease"/>
            <person name="Wu L."/>
            <person name="Ma J."/>
        </authorList>
    </citation>
    <scope>NUCLEOTIDE SEQUENCE [LARGE SCALE GENOMIC DNA]</scope>
    <source>
        <strain evidence="2">JCM 17442</strain>
    </source>
</reference>
<dbReference type="InterPro" id="IPR023214">
    <property type="entry name" value="HAD_sf"/>
</dbReference>
<name>A0ABP8E4M1_9MICO</name>
<organism evidence="1 2">
    <name type="scientific">Frondihabitans peucedani</name>
    <dbReference type="NCBI Taxonomy" id="598626"/>
    <lineage>
        <taxon>Bacteria</taxon>
        <taxon>Bacillati</taxon>
        <taxon>Actinomycetota</taxon>
        <taxon>Actinomycetes</taxon>
        <taxon>Micrococcales</taxon>
        <taxon>Microbacteriaceae</taxon>
        <taxon>Frondihabitans</taxon>
    </lineage>
</organism>
<dbReference type="Gene3D" id="3.40.50.1000">
    <property type="entry name" value="HAD superfamily/HAD-like"/>
    <property type="match status" value="1"/>
</dbReference>
<protein>
    <submittedName>
        <fullName evidence="1">HAD family hydrolase</fullName>
    </submittedName>
</protein>
<dbReference type="NCBIfam" id="TIGR01484">
    <property type="entry name" value="HAD-SF-IIB"/>
    <property type="match status" value="1"/>
</dbReference>
<dbReference type="SUPFAM" id="SSF56784">
    <property type="entry name" value="HAD-like"/>
    <property type="match status" value="1"/>
</dbReference>
<dbReference type="PANTHER" id="PTHR10000:SF8">
    <property type="entry name" value="HAD SUPERFAMILY HYDROLASE-LIKE, TYPE 3"/>
    <property type="match status" value="1"/>
</dbReference>
<dbReference type="GO" id="GO:0016787">
    <property type="term" value="F:hydrolase activity"/>
    <property type="evidence" value="ECO:0007669"/>
    <property type="project" value="UniProtKB-KW"/>
</dbReference>
<comment type="caution">
    <text evidence="1">The sequence shown here is derived from an EMBL/GenBank/DDBJ whole genome shotgun (WGS) entry which is preliminary data.</text>
</comment>
<accession>A0ABP8E4M1</accession>
<evidence type="ECO:0000313" key="1">
    <source>
        <dbReference type="EMBL" id="GAA4267163.1"/>
    </source>
</evidence>
<dbReference type="Proteomes" id="UP001501594">
    <property type="component" value="Unassembled WGS sequence"/>
</dbReference>
<dbReference type="Gene3D" id="3.30.1240.10">
    <property type="match status" value="1"/>
</dbReference>
<dbReference type="InterPro" id="IPR006379">
    <property type="entry name" value="HAD-SF_hydro_IIB"/>
</dbReference>
<dbReference type="Pfam" id="PF08282">
    <property type="entry name" value="Hydrolase_3"/>
    <property type="match status" value="1"/>
</dbReference>
<dbReference type="InterPro" id="IPR036412">
    <property type="entry name" value="HAD-like_sf"/>
</dbReference>
<dbReference type="PANTHER" id="PTHR10000">
    <property type="entry name" value="PHOSPHOSERINE PHOSPHATASE"/>
    <property type="match status" value="1"/>
</dbReference>
<sequence length="268" mass="28825">MAPGDTWLVALDVDGTIMTEGGSISDAVRGEIQRLRDQGHQVMIATGRSVDMTLPVLERLDLHSDYVVCSNGAITLGRDDTDNTGYSPVYIEEFDPRDVLTTISDKLEGAGYAVEDAHGNMFYKGDFPQASITDTSREVDFDELLTISATRVVVLSPSHSLEEFLEIVESMGLHKVSYNVGWTAWLDIAPFGVTKATAMERVRSLLDIPADRVMAVGDGRNDIDMLTWAARSGRGVAMGQAPDDVLAVASEVTGADVDDGLAAVLATL</sequence>
<keyword evidence="1" id="KW-0378">Hydrolase</keyword>
<keyword evidence="2" id="KW-1185">Reference proteome</keyword>
<proteinExistence type="predicted"/>
<dbReference type="EMBL" id="BAABAU010000004">
    <property type="protein sequence ID" value="GAA4267163.1"/>
    <property type="molecule type" value="Genomic_DNA"/>
</dbReference>
<gene>
    <name evidence="1" type="ORF">GCM10022256_27750</name>
</gene>